<dbReference type="EMBL" id="FMTS01000001">
    <property type="protein sequence ID" value="SCW42226.1"/>
    <property type="molecule type" value="Genomic_DNA"/>
</dbReference>
<accession>A0A1G4QCC2</accession>
<reference evidence="3" key="1">
    <citation type="submission" date="2016-10" db="EMBL/GenBank/DDBJ databases">
        <authorList>
            <person name="Varghese N."/>
            <person name="Submissions S."/>
        </authorList>
    </citation>
    <scope>NUCLEOTIDE SEQUENCE [LARGE SCALE GENOMIC DNA]</scope>
    <source>
        <strain evidence="3">CGMCC 1.3431</strain>
    </source>
</reference>
<dbReference type="InterPro" id="IPR035439">
    <property type="entry name" value="UPF0145_dom_sf"/>
</dbReference>
<dbReference type="STRING" id="260084.SAMN02927928_1111"/>
<dbReference type="OrthoDB" id="7169532at2"/>
<evidence type="ECO:0000256" key="1">
    <source>
        <dbReference type="ARBA" id="ARBA00010751"/>
    </source>
</evidence>
<dbReference type="PANTHER" id="PTHR34068">
    <property type="entry name" value="UPF0145 PROTEIN YBJQ"/>
    <property type="match status" value="1"/>
</dbReference>
<sequence>MAKVTGLSGNEIYCMALKGYSAGELVVGNSVNSMGFLGSLGAGLNNILGGEIPQVTQAIQDGRMHAFARMAKEAQNHGASGVAGVSGDLRAFSGNTEFLFVGSCVFSKSGGGDFFTTAGNAQELWCHMDAGYRPIQHVFGNIAYSMGIGGGFIGALKQLGRGEISEYSDVFNKTRHKALDRITAAARADGANAVLGIRTTILPWMGTHEMVMTGTAAHHPGLDSDHVVTSDLTGEELWSMASLGYAPMKLLMSTSIYSLGLVGGIFSALKSFAKGEISELTSLVHDAREHALDRLKAEADSIGAEEVVGVKTYIIEIGQGLIEFMAIGTAVRKASGMATATQMMPAQAIVHDKDTWMDSDMGMSLMRPADSQGA</sequence>
<dbReference type="RefSeq" id="WP_090644626.1">
    <property type="nucleotide sequence ID" value="NZ_CBCRYE010000001.1"/>
</dbReference>
<dbReference type="Pfam" id="PF01906">
    <property type="entry name" value="YbjQ_1"/>
    <property type="match status" value="3"/>
</dbReference>
<name>A0A1G4QCC2_9CAUL</name>
<dbReference type="Gene3D" id="3.30.110.70">
    <property type="entry name" value="Hypothetical protein apc22750. Chain B"/>
    <property type="match status" value="3"/>
</dbReference>
<dbReference type="Proteomes" id="UP000199150">
    <property type="component" value="Unassembled WGS sequence"/>
</dbReference>
<dbReference type="SUPFAM" id="SSF117782">
    <property type="entry name" value="YbjQ-like"/>
    <property type="match status" value="3"/>
</dbReference>
<evidence type="ECO:0000313" key="3">
    <source>
        <dbReference type="Proteomes" id="UP000199150"/>
    </source>
</evidence>
<comment type="similarity">
    <text evidence="1">Belongs to the UPF0145 family.</text>
</comment>
<evidence type="ECO:0000313" key="2">
    <source>
        <dbReference type="EMBL" id="SCW42226.1"/>
    </source>
</evidence>
<dbReference type="PANTHER" id="PTHR34068:SF2">
    <property type="entry name" value="UPF0145 PROTEIN SCO3412"/>
    <property type="match status" value="1"/>
</dbReference>
<protein>
    <submittedName>
        <fullName evidence="2">Uncharacterized conserved protein YbjQ, UPF0145 family</fullName>
    </submittedName>
</protein>
<dbReference type="InterPro" id="IPR002765">
    <property type="entry name" value="UPF0145_YbjQ-like"/>
</dbReference>
<keyword evidence="3" id="KW-1185">Reference proteome</keyword>
<gene>
    <name evidence="2" type="ORF">SAMN02927928_1111</name>
</gene>
<proteinExistence type="inferred from homology"/>
<dbReference type="AlphaFoldDB" id="A0A1G4QCC2"/>
<organism evidence="2 3">
    <name type="scientific">Asticcacaulis taihuensis</name>
    <dbReference type="NCBI Taxonomy" id="260084"/>
    <lineage>
        <taxon>Bacteria</taxon>
        <taxon>Pseudomonadati</taxon>
        <taxon>Pseudomonadota</taxon>
        <taxon>Alphaproteobacteria</taxon>
        <taxon>Caulobacterales</taxon>
        <taxon>Caulobacteraceae</taxon>
        <taxon>Asticcacaulis</taxon>
    </lineage>
</organism>